<organism evidence="1 2">
    <name type="scientific">Blastopirellula marina</name>
    <dbReference type="NCBI Taxonomy" id="124"/>
    <lineage>
        <taxon>Bacteria</taxon>
        <taxon>Pseudomonadati</taxon>
        <taxon>Planctomycetota</taxon>
        <taxon>Planctomycetia</taxon>
        <taxon>Pirellulales</taxon>
        <taxon>Pirellulaceae</taxon>
        <taxon>Blastopirellula</taxon>
    </lineage>
</organism>
<dbReference type="Proteomes" id="UP000238322">
    <property type="component" value="Unassembled WGS sequence"/>
</dbReference>
<evidence type="ECO:0000313" key="2">
    <source>
        <dbReference type="Proteomes" id="UP000238322"/>
    </source>
</evidence>
<sequence length="140" mass="16005">MPVDLEFYANGVVMKHHGVVTDDELLSSDHDIYAHVYPEGMQFQLVDLDEVTDFQGSMDTLRYLGEKDRELAQKAGHRRYIVVIAPSQGRRQSILWQVWAQDTNTDDPVILTKIVHSIEEAREWLHENDVDASSVRRGAA</sequence>
<evidence type="ECO:0000313" key="1">
    <source>
        <dbReference type="EMBL" id="PQO34619.1"/>
    </source>
</evidence>
<gene>
    <name evidence="1" type="ORF">C5Y83_14005</name>
</gene>
<dbReference type="EMBL" id="PUHY01000010">
    <property type="protein sequence ID" value="PQO34619.1"/>
    <property type="molecule type" value="Genomic_DNA"/>
</dbReference>
<dbReference type="AlphaFoldDB" id="A0A2S8FR11"/>
<reference evidence="1 2" key="1">
    <citation type="submission" date="2018-02" db="EMBL/GenBank/DDBJ databases">
        <title>Comparative genomes isolates from brazilian mangrove.</title>
        <authorList>
            <person name="Araujo J.E."/>
            <person name="Taketani R.G."/>
            <person name="Silva M.C.P."/>
            <person name="Loureco M.V."/>
            <person name="Andreote F.D."/>
        </authorList>
    </citation>
    <scope>NUCLEOTIDE SEQUENCE [LARGE SCALE GENOMIC DNA]</scope>
    <source>
        <strain evidence="1 2">Hex-1 MGV</strain>
    </source>
</reference>
<name>A0A2S8FR11_9BACT</name>
<proteinExistence type="predicted"/>
<dbReference type="OrthoDB" id="289148at2"/>
<accession>A0A2S8FR11</accession>
<protein>
    <recommendedName>
        <fullName evidence="3">STAS/SEC14 domain-containing protein</fullName>
    </recommendedName>
</protein>
<dbReference type="RefSeq" id="WP_105330349.1">
    <property type="nucleotide sequence ID" value="NZ_PUHY01000010.1"/>
</dbReference>
<evidence type="ECO:0008006" key="3">
    <source>
        <dbReference type="Google" id="ProtNLM"/>
    </source>
</evidence>
<comment type="caution">
    <text evidence="1">The sequence shown here is derived from an EMBL/GenBank/DDBJ whole genome shotgun (WGS) entry which is preliminary data.</text>
</comment>